<dbReference type="RefSeq" id="WP_051923743.1">
    <property type="nucleotide sequence ID" value="NZ_JDUU01000010.1"/>
</dbReference>
<feature type="region of interest" description="Disordered" evidence="1">
    <location>
        <begin position="270"/>
        <end position="292"/>
    </location>
</feature>
<feature type="compositionally biased region" description="Low complexity" evidence="1">
    <location>
        <begin position="275"/>
        <end position="292"/>
    </location>
</feature>
<feature type="compositionally biased region" description="Low complexity" evidence="1">
    <location>
        <begin position="1"/>
        <end position="24"/>
    </location>
</feature>
<organism evidence="2 3">
    <name type="scientific">Bifidobacterium biavatii DSM 23969</name>
    <dbReference type="NCBI Taxonomy" id="1437608"/>
    <lineage>
        <taxon>Bacteria</taxon>
        <taxon>Bacillati</taxon>
        <taxon>Actinomycetota</taxon>
        <taxon>Actinomycetes</taxon>
        <taxon>Bifidobacteriales</taxon>
        <taxon>Bifidobacteriaceae</taxon>
        <taxon>Bifidobacterium</taxon>
    </lineage>
</organism>
<feature type="region of interest" description="Disordered" evidence="1">
    <location>
        <begin position="1"/>
        <end position="46"/>
    </location>
</feature>
<evidence type="ECO:0000313" key="3">
    <source>
        <dbReference type="Proteomes" id="UP000029108"/>
    </source>
</evidence>
<dbReference type="Proteomes" id="UP000029108">
    <property type="component" value="Unassembled WGS sequence"/>
</dbReference>
<feature type="region of interest" description="Disordered" evidence="1">
    <location>
        <begin position="206"/>
        <end position="233"/>
    </location>
</feature>
<proteinExistence type="predicted"/>
<gene>
    <name evidence="2" type="ORF">BBIA_0632</name>
</gene>
<comment type="caution">
    <text evidence="2">The sequence shown here is derived from an EMBL/GenBank/DDBJ whole genome shotgun (WGS) entry which is preliminary data.</text>
</comment>
<dbReference type="eggNOG" id="COG0629">
    <property type="taxonomic scope" value="Bacteria"/>
</dbReference>
<dbReference type="STRING" id="1437608.GCA_000771645_00269"/>
<dbReference type="EMBL" id="JGYN01000008">
    <property type="protein sequence ID" value="KFI51718.1"/>
    <property type="molecule type" value="Genomic_DNA"/>
</dbReference>
<name>A0A086ZYW8_9BIFI</name>
<evidence type="ECO:0000256" key="1">
    <source>
        <dbReference type="SAM" id="MobiDB-lite"/>
    </source>
</evidence>
<sequence length="292" mass="31668">MYGQNTYQQPYQPANYPQGYNQYPAQQNGPQQAGYAPQPGMVPQHPMPAQSVALPSLDQMMSGGIPSAFGKNDPIGISVTGEILDIHADQQRDFDSKAPLFWDDGNPRMMIVITLQTALHDPMIQFDDGKRRIYVKQGHQSTALAQAARMAGVGNYPRVGDTLTATFSGTTPAKKRGYNDAKNYTYQVKPTDPNKAGLDAVMGQADPYQSAPQQSAPAQQLQGSFAQPAMPQQPLPQVDAQQILQLRAVGKSLPEIQTLTGAPVAEINRILDQASQQQQPGTTTGSTEEPEF</sequence>
<accession>A0A086ZYW8</accession>
<keyword evidence="3" id="KW-1185">Reference proteome</keyword>
<reference evidence="2" key="1">
    <citation type="submission" date="2014-03" db="EMBL/GenBank/DDBJ databases">
        <title>Genomics of Bifidobacteria.</title>
        <authorList>
            <person name="Ventura M."/>
            <person name="Milani C."/>
            <person name="Lugli G.A."/>
        </authorList>
    </citation>
    <scope>NUCLEOTIDE SEQUENCE [LARGE SCALE GENOMIC DNA]</scope>
    <source>
        <strain evidence="2">DSM 23969</strain>
    </source>
</reference>
<dbReference type="OrthoDB" id="4548637at2"/>
<evidence type="ECO:0000313" key="2">
    <source>
        <dbReference type="EMBL" id="KFI51718.1"/>
    </source>
</evidence>
<dbReference type="AlphaFoldDB" id="A0A086ZYW8"/>
<protein>
    <submittedName>
        <fullName evidence="2">Phage protein</fullName>
    </submittedName>
</protein>